<dbReference type="EC" id="2.1.1.64" evidence="1"/>
<dbReference type="Pfam" id="PF13489">
    <property type="entry name" value="Methyltransf_23"/>
    <property type="match status" value="1"/>
</dbReference>
<dbReference type="GO" id="GO:0061542">
    <property type="term" value="F:3-demethylubiquinol 3-O-methyltransferase activity"/>
    <property type="evidence" value="ECO:0007669"/>
    <property type="project" value="UniProtKB-EC"/>
</dbReference>
<dbReference type="InterPro" id="IPR029063">
    <property type="entry name" value="SAM-dependent_MTases_sf"/>
</dbReference>
<dbReference type="GO" id="GO:0102208">
    <property type="term" value="F:2-polyprenyl-6-hydroxyphenol methylase activity"/>
    <property type="evidence" value="ECO:0007669"/>
    <property type="project" value="UniProtKB-EC"/>
</dbReference>
<dbReference type="Gene3D" id="3.40.50.150">
    <property type="entry name" value="Vaccinia Virus protein VP39"/>
    <property type="match status" value="1"/>
</dbReference>
<dbReference type="EMBL" id="JBHUGD010000001">
    <property type="protein sequence ID" value="MFD1945663.1"/>
    <property type="molecule type" value="Genomic_DNA"/>
</dbReference>
<reference evidence="2" key="1">
    <citation type="journal article" date="2019" name="Int. J. Syst. Evol. Microbiol.">
        <title>The Global Catalogue of Microorganisms (GCM) 10K type strain sequencing project: providing services to taxonomists for standard genome sequencing and annotation.</title>
        <authorList>
            <consortium name="The Broad Institute Genomics Platform"/>
            <consortium name="The Broad Institute Genome Sequencing Center for Infectious Disease"/>
            <person name="Wu L."/>
            <person name="Ma J."/>
        </authorList>
    </citation>
    <scope>NUCLEOTIDE SEQUENCE [LARGE SCALE GENOMIC DNA]</scope>
    <source>
        <strain evidence="2">CGMCC 1.12477</strain>
    </source>
</reference>
<dbReference type="Proteomes" id="UP001597351">
    <property type="component" value="Unassembled WGS sequence"/>
</dbReference>
<evidence type="ECO:0000313" key="1">
    <source>
        <dbReference type="EMBL" id="MFD1945663.1"/>
    </source>
</evidence>
<protein>
    <submittedName>
        <fullName evidence="1">Class I SAM-dependent methyltransferase</fullName>
        <ecNumber evidence="1">2.1.1.222</ecNumber>
        <ecNumber evidence="1">2.1.1.64</ecNumber>
    </submittedName>
</protein>
<dbReference type="CDD" id="cd02440">
    <property type="entry name" value="AdoMet_MTases"/>
    <property type="match status" value="1"/>
</dbReference>
<accession>A0ABW4TGM5</accession>
<dbReference type="PANTHER" id="PTHR43861">
    <property type="entry name" value="TRANS-ACONITATE 2-METHYLTRANSFERASE-RELATED"/>
    <property type="match status" value="1"/>
</dbReference>
<gene>
    <name evidence="1" type="ORF">ACFSDE_02580</name>
</gene>
<name>A0ABW4TGM5_9ACTN</name>
<dbReference type="GO" id="GO:0032259">
    <property type="term" value="P:methylation"/>
    <property type="evidence" value="ECO:0007669"/>
    <property type="project" value="UniProtKB-KW"/>
</dbReference>
<dbReference type="EC" id="2.1.1.222" evidence="1"/>
<comment type="caution">
    <text evidence="1">The sequence shown here is derived from an EMBL/GenBank/DDBJ whole genome shotgun (WGS) entry which is preliminary data.</text>
</comment>
<dbReference type="SUPFAM" id="SSF53335">
    <property type="entry name" value="S-adenosyl-L-methionine-dependent methyltransferases"/>
    <property type="match status" value="1"/>
</dbReference>
<keyword evidence="1" id="KW-0489">Methyltransferase</keyword>
<keyword evidence="1" id="KW-0808">Transferase</keyword>
<organism evidence="1 2">
    <name type="scientific">Nocardioides aestuarii</name>
    <dbReference type="NCBI Taxonomy" id="252231"/>
    <lineage>
        <taxon>Bacteria</taxon>
        <taxon>Bacillati</taxon>
        <taxon>Actinomycetota</taxon>
        <taxon>Actinomycetes</taxon>
        <taxon>Propionibacteriales</taxon>
        <taxon>Nocardioidaceae</taxon>
        <taxon>Nocardioides</taxon>
    </lineage>
</organism>
<keyword evidence="2" id="KW-1185">Reference proteome</keyword>
<proteinExistence type="predicted"/>
<evidence type="ECO:0000313" key="2">
    <source>
        <dbReference type="Proteomes" id="UP001597351"/>
    </source>
</evidence>
<sequence>MTPQADLAAWCFRCERCGTWGSDLPIGINDPDHPLDEPAREAGLRHVRARVGRQVLATVQDASPPGPRLLDIGSAHGWFVAMAAARGFDAAGIEPDAAVAGAAVTPTRLGYFPDDVDAGEEFDVITFNDVLEHVPAPRQVVASCRDHLAPGGILSINIPSSAGLLFGTAVVARRRGRATALFDRLWQVGLPSPHLWFFDLAGLSRLCDEEGFDLVAGQRLPTMSWRGLWGRAHMDRSPSPLTVAGVGAAALGAPVLNRGGDIMHLVLRRRP</sequence>
<dbReference type="RefSeq" id="WP_343915436.1">
    <property type="nucleotide sequence ID" value="NZ_BAAAJT010000002.1"/>
</dbReference>